<evidence type="ECO:0000313" key="1">
    <source>
        <dbReference type="EMBL" id="CAI8924718.1"/>
    </source>
</evidence>
<dbReference type="EMBL" id="OX458333">
    <property type="protein sequence ID" value="CAI8924718.1"/>
    <property type="molecule type" value="Genomic_DNA"/>
</dbReference>
<dbReference type="RefSeq" id="WP_317963408.1">
    <property type="nucleotide sequence ID" value="NZ_OX458333.1"/>
</dbReference>
<proteinExistence type="predicted"/>
<name>A0ABM9I6K0_9GAMM</name>
<evidence type="ECO:0000313" key="2">
    <source>
        <dbReference type="Proteomes" id="UP001162030"/>
    </source>
</evidence>
<accession>A0ABM9I6K0</accession>
<dbReference type="Proteomes" id="UP001162030">
    <property type="component" value="Chromosome"/>
</dbReference>
<keyword evidence="2" id="KW-1185">Reference proteome</keyword>
<reference evidence="1 2" key="1">
    <citation type="submission" date="2023-03" db="EMBL/GenBank/DDBJ databases">
        <authorList>
            <person name="Pearce D."/>
        </authorList>
    </citation>
    <scope>NUCLEOTIDE SEQUENCE [LARGE SCALE GENOMIC DNA]</scope>
    <source>
        <strain evidence="1">Msz</strain>
    </source>
</reference>
<gene>
    <name evidence="1" type="ORF">MSZNOR_3912</name>
</gene>
<protein>
    <submittedName>
        <fullName evidence="1">Uncharacterized protein</fullName>
    </submittedName>
</protein>
<organism evidence="1 2">
    <name type="scientific">Methylocaldum szegediense</name>
    <dbReference type="NCBI Taxonomy" id="73780"/>
    <lineage>
        <taxon>Bacteria</taxon>
        <taxon>Pseudomonadati</taxon>
        <taxon>Pseudomonadota</taxon>
        <taxon>Gammaproteobacteria</taxon>
        <taxon>Methylococcales</taxon>
        <taxon>Methylococcaceae</taxon>
        <taxon>Methylocaldum</taxon>
    </lineage>
</organism>
<sequence length="71" mass="8040">MSINVEYWGSAFSDRKSLADLYNNIKADAKILKRIISNLPVGSSVRQIATLYNNINAHYVSNYGARVEEIY</sequence>